<feature type="domain" description="Methyltransferase type 12" evidence="1">
    <location>
        <begin position="75"/>
        <end position="168"/>
    </location>
</feature>
<dbReference type="GO" id="GO:0032259">
    <property type="term" value="P:methylation"/>
    <property type="evidence" value="ECO:0007669"/>
    <property type="project" value="UniProtKB-KW"/>
</dbReference>
<keyword evidence="3" id="KW-1185">Reference proteome</keyword>
<dbReference type="SUPFAM" id="SSF53335">
    <property type="entry name" value="S-adenosyl-L-methionine-dependent methyltransferases"/>
    <property type="match status" value="1"/>
</dbReference>
<dbReference type="RefSeq" id="WP_114126488.1">
    <property type="nucleotide sequence ID" value="NZ_QOUI01000005.1"/>
</dbReference>
<gene>
    <name evidence="2" type="ORF">DT076_09840</name>
</gene>
<dbReference type="EMBL" id="QOUI01000005">
    <property type="protein sequence ID" value="RCK69728.1"/>
    <property type="molecule type" value="Genomic_DNA"/>
</dbReference>
<accession>A0A367YV79</accession>
<keyword evidence="2" id="KW-0489">Methyltransferase</keyword>
<keyword evidence="2" id="KW-0808">Transferase</keyword>
<dbReference type="InterPro" id="IPR029063">
    <property type="entry name" value="SAM-dependent_MTases_sf"/>
</dbReference>
<organism evidence="2 3">
    <name type="scientific">Desertihabitans brevis</name>
    <dbReference type="NCBI Taxonomy" id="2268447"/>
    <lineage>
        <taxon>Bacteria</taxon>
        <taxon>Bacillati</taxon>
        <taxon>Actinomycetota</taxon>
        <taxon>Actinomycetes</taxon>
        <taxon>Propionibacteriales</taxon>
        <taxon>Propionibacteriaceae</taxon>
        <taxon>Desertihabitans</taxon>
    </lineage>
</organism>
<proteinExistence type="predicted"/>
<dbReference type="Pfam" id="PF08242">
    <property type="entry name" value="Methyltransf_12"/>
    <property type="match status" value="1"/>
</dbReference>
<dbReference type="InterPro" id="IPR013217">
    <property type="entry name" value="Methyltransf_12"/>
</dbReference>
<reference evidence="2 3" key="1">
    <citation type="submission" date="2018-07" db="EMBL/GenBank/DDBJ databases">
        <title>Desertimonas flava gen. nov. sp. nov.</title>
        <authorList>
            <person name="Liu S."/>
        </authorList>
    </citation>
    <scope>NUCLEOTIDE SEQUENCE [LARGE SCALE GENOMIC DNA]</scope>
    <source>
        <strain evidence="2 3">16Sb5-5</strain>
    </source>
</reference>
<dbReference type="CDD" id="cd02440">
    <property type="entry name" value="AdoMet_MTases"/>
    <property type="match status" value="1"/>
</dbReference>
<dbReference type="GO" id="GO:0008168">
    <property type="term" value="F:methyltransferase activity"/>
    <property type="evidence" value="ECO:0007669"/>
    <property type="project" value="UniProtKB-KW"/>
</dbReference>
<protein>
    <submittedName>
        <fullName evidence="2">Class I SAM-dependent methyltransferase</fullName>
    </submittedName>
</protein>
<dbReference type="AlphaFoldDB" id="A0A367YV79"/>
<evidence type="ECO:0000313" key="2">
    <source>
        <dbReference type="EMBL" id="RCK69728.1"/>
    </source>
</evidence>
<dbReference type="Proteomes" id="UP000252770">
    <property type="component" value="Unassembled WGS sequence"/>
</dbReference>
<dbReference type="Gene3D" id="3.40.50.150">
    <property type="entry name" value="Vaccinia Virus protein VP39"/>
    <property type="match status" value="1"/>
</dbReference>
<evidence type="ECO:0000313" key="3">
    <source>
        <dbReference type="Proteomes" id="UP000252770"/>
    </source>
</evidence>
<name>A0A367YV79_9ACTN</name>
<evidence type="ECO:0000259" key="1">
    <source>
        <dbReference type="Pfam" id="PF08242"/>
    </source>
</evidence>
<sequence length="285" mass="31460">MGEEWRGSVPVGWEEARSANLANWEDRVGIHERGYDLDRFRSDPTHLSDVVRHDLAAMAPFLPGGVLTGLELCHLQCHLGTDTVSLARAGAAVTGLDFSPAALAVAARLAEQTGTPACWVESDVLDAAAALGRTFDVVYTSIGAICWLSDLRRWAEQVATLLRPGGLFYLRDGHPVLLALDEDAEQLTLRYRYFGDGTAEQWDSDVTYAGDGRLTATRSYEWPHPVSEVVTVLLEAGLELLALREDTVLPWQFSPRMVEVEGGWAWPEEQRALVPCTFTVVARRR</sequence>
<comment type="caution">
    <text evidence="2">The sequence shown here is derived from an EMBL/GenBank/DDBJ whole genome shotgun (WGS) entry which is preliminary data.</text>
</comment>